<comment type="caution">
    <text evidence="3">The sequence shown here is derived from an EMBL/GenBank/DDBJ whole genome shotgun (WGS) entry which is preliminary data.</text>
</comment>
<dbReference type="Gene3D" id="3.90.980.10">
    <property type="entry name" value="DNA primase, catalytic core, N-terminal domain"/>
    <property type="match status" value="1"/>
</dbReference>
<reference evidence="3" key="1">
    <citation type="submission" date="2019-09" db="EMBL/GenBank/DDBJ databases">
        <authorList>
            <person name="Li J."/>
        </authorList>
    </citation>
    <scope>NUCLEOTIDE SEQUENCE [LARGE SCALE GENOMIC DNA]</scope>
    <source>
        <strain evidence="3">JCM 14732</strain>
    </source>
</reference>
<evidence type="ECO:0000313" key="4">
    <source>
        <dbReference type="Proteomes" id="UP000380867"/>
    </source>
</evidence>
<name>A0A5M4FF91_9ACTN</name>
<dbReference type="Pfam" id="PF13155">
    <property type="entry name" value="Toprim_2"/>
    <property type="match status" value="1"/>
</dbReference>
<proteinExistence type="predicted"/>
<feature type="compositionally biased region" description="Basic and acidic residues" evidence="1">
    <location>
        <begin position="1854"/>
        <end position="1863"/>
    </location>
</feature>
<dbReference type="SUPFAM" id="SSF52540">
    <property type="entry name" value="P-loop containing nucleoside triphosphate hydrolases"/>
    <property type="match status" value="2"/>
</dbReference>
<feature type="region of interest" description="Disordered" evidence="1">
    <location>
        <begin position="1846"/>
        <end position="1878"/>
    </location>
</feature>
<dbReference type="OrthoDB" id="4524286at2"/>
<dbReference type="InterPro" id="IPR037068">
    <property type="entry name" value="DNA_primase_core_N_sf"/>
</dbReference>
<dbReference type="PANTHER" id="PTHR30313:SF2">
    <property type="entry name" value="DNA PRIMASE"/>
    <property type="match status" value="1"/>
</dbReference>
<dbReference type="Gene3D" id="2.30.30.940">
    <property type="match status" value="1"/>
</dbReference>
<dbReference type="InterPro" id="IPR006171">
    <property type="entry name" value="TOPRIM_dom"/>
</dbReference>
<dbReference type="SUPFAM" id="SSF56731">
    <property type="entry name" value="DNA primase core"/>
    <property type="match status" value="1"/>
</dbReference>
<dbReference type="EMBL" id="SDPQ02000002">
    <property type="protein sequence ID" value="KAA1397786.1"/>
    <property type="molecule type" value="Genomic_DNA"/>
</dbReference>
<keyword evidence="4" id="KW-1185">Reference proteome</keyword>
<dbReference type="RefSeq" id="WP_149689231.1">
    <property type="nucleotide sequence ID" value="NZ_SDPQ02000002.1"/>
</dbReference>
<dbReference type="CDD" id="cd03364">
    <property type="entry name" value="TOPRIM_DnaG_primases"/>
    <property type="match status" value="1"/>
</dbReference>
<organism evidence="3 4">
    <name type="scientific">Aeromicrobium ginsengisoli</name>
    <dbReference type="NCBI Taxonomy" id="363867"/>
    <lineage>
        <taxon>Bacteria</taxon>
        <taxon>Bacillati</taxon>
        <taxon>Actinomycetota</taxon>
        <taxon>Actinomycetes</taxon>
        <taxon>Propionibacteriales</taxon>
        <taxon>Nocardioidaceae</taxon>
        <taxon>Aeromicrobium</taxon>
    </lineage>
</organism>
<evidence type="ECO:0000259" key="2">
    <source>
        <dbReference type="PROSITE" id="PS50880"/>
    </source>
</evidence>
<evidence type="ECO:0000256" key="1">
    <source>
        <dbReference type="SAM" id="MobiDB-lite"/>
    </source>
</evidence>
<dbReference type="PROSITE" id="PS50880">
    <property type="entry name" value="TOPRIM"/>
    <property type="match status" value="1"/>
</dbReference>
<dbReference type="Pfam" id="PF08751">
    <property type="entry name" value="TrwC"/>
    <property type="match status" value="1"/>
</dbReference>
<dbReference type="InterPro" id="IPR027417">
    <property type="entry name" value="P-loop_NTPase"/>
</dbReference>
<dbReference type="Pfam" id="PF13604">
    <property type="entry name" value="AAA_30"/>
    <property type="match status" value="1"/>
</dbReference>
<dbReference type="InterPro" id="IPR014862">
    <property type="entry name" value="TrwC"/>
</dbReference>
<dbReference type="InterPro" id="IPR034151">
    <property type="entry name" value="TOPRIM_DnaG_bac"/>
</dbReference>
<sequence length="1878" mass="202333">MSLHKLTAGSGYDYLTRQVAAQDSTEKGHTSLAAYYTEKGETPGVWVGSGLVGIEGIDAGDVVTAEQMQALFAYGFHPLSDQRLSQLEAGASEAEVKRAQRLGTPFKVFNADVSSYRVEVARRVEDLNVTAGLPRDAAVSVEDRAKVRTEVAREFFRDEYGREPDGARELSATVAKHTRPKTTAVAGYDLTFSPVKSVSTLWAVADPDTAARIELAHQAAVNDALRFLETHALFTREGTNGARQVDVTGLVATAFTHRDSRAGDPDLHTHLAIANKVQTLGGKWLAIDGRVLFKAKVTASETYNTALERHLSASLGVRFSERAGTHVRKRPVREIRGVDPALNQLWSSRRASIEVRRTELATDFQDRQGRPPSPVEAIGLAQQATLETRQAKHEPRSLEEQRQVWRDQADDALGGAAAVDSMVRGALSRREPAGVRPTADWIAETGGEVVRQVEQRRSTWQVWHVRAEAQRQVRGADVAADQVEGIVDLLVDAAMERSVLLATDRDALVDPESLRRVDGSSVYHLAGSDLFTSASVLDAEQRIVADAGRFDGRRITPEAVEVALVEGGANGTELNPGQAALVRGMATSGARIQLGIAAAGTGKTTAMSVLTRAWETSGGNVVGLAPSAAAASALRDQTGATTDTLAKLIHAIGHGDMAQLPGRIDAGTMVLIDEAGMADTLTLDAAIRFILERGASMRLIGDDQQLAAIGAGGVLRDIDAQHGSLRLSELMRFADPAEGAATLAMRQGLSESIGFYLDNERVDVGDLATLIDGVFDGWRCDREVGRDSIMLAPTRDLVQELNARARTARLAGATDIGPAVRLADGNAASAGDVVITRNNDRKLRVSATDWVKNGDRWHVVSVENGCLNVRRADSGLRVTLPASYVAEHTELGYASTVHTAQGVSVDTMHGLATGGETRQQLYTMMTRGRYANHVYLVTASDGDPHNLIRPETIRPQTATDILEDILARDGSPMSATTMAREAASPATKLTQAATRYLDSLYQGAEEVIGADRVTLLEQTAETLVPGISDEPAWPALRSHLILVQAQGHDAGRDLAAAVAERDLDGVQDRAAILDWRLDPTGLRGAQSGPLPWMPAVPESLLNDPNWGPNLTQRAAQVEDLATEVRATIATADTPAWARQGGARPAEDVLADVAMWRAAIGVDSTDRRPTGAPQIQKAPAVYQRRLEERVNAGKAPALSEWGPIIDKLHPRRDSFTPLLAERLAAISRSGVDAASLFRTAAGEGPLPDDHVAAAMWWRISRHLSPTVATEATGHDGHVTANWSDLLIDTLGTEGACRVTGSPWWPTLVASIEHATGRGWAVSDLLDVAATADVDNVDLAQAMVWRIAIVTDPPPEDDPYEYDAPPEDLDEALTFDPFAEQSPQLDDPDDLARVAFDRDLLDPLEPSDADIARMLERSYQWDHSPTSGDRILQINDLTASYYEGKFDGSWAQAHLQQRLGQDLTGDDRFRPGYAPAGWTNLVDHLRRHGITDNEMLAAGVATTASTGRLIDRFRDRATIPVISNGNVLGFVGRRHPDATDDSKAGPKYLNTSETIVFHKGSQLYGLADKHMAHGSIPVLVEGPIDAIAVTVASAGAFLGVAPLGTSLTHEQAAQLARFGADPIVATDGDLAGLMAAERDYWLITPHLIEPRFAQFKPGEDPASLVEEAGPAALLLPLQQADALANALVDERIANGSTVSDQVAETATVVAAQPAHRWAGSIATAAERIGVEPRDLQRAVAEAAKGFNGDRRRFSNDQLAHTSQVRARIEQATDVSPAVRWAKLARRLDPRLVSQRDWPATAAMLQQVHDAGHNVPELTCQLVDHTPLDESPAQDLRYRLVGYLPDEDASAPSARIADSRRAEQQRSHILPSKRPDVGPRR</sequence>
<dbReference type="SMART" id="SM00493">
    <property type="entry name" value="TOPRIM"/>
    <property type="match status" value="1"/>
</dbReference>
<dbReference type="Proteomes" id="UP000380867">
    <property type="component" value="Unassembled WGS sequence"/>
</dbReference>
<gene>
    <name evidence="3" type="ORF">ESP70_010595</name>
</gene>
<dbReference type="SUPFAM" id="SSF55464">
    <property type="entry name" value="Origin of replication-binding domain, RBD-like"/>
    <property type="match status" value="1"/>
</dbReference>
<dbReference type="GO" id="GO:0005737">
    <property type="term" value="C:cytoplasm"/>
    <property type="evidence" value="ECO:0007669"/>
    <property type="project" value="TreeGrafter"/>
</dbReference>
<accession>A0A5M4FF91</accession>
<dbReference type="Pfam" id="PF08275">
    <property type="entry name" value="DNAG_N"/>
    <property type="match status" value="1"/>
</dbReference>
<dbReference type="InterPro" id="IPR013264">
    <property type="entry name" value="DNAG_N"/>
</dbReference>
<dbReference type="CDD" id="cd18809">
    <property type="entry name" value="SF1_C_RecD"/>
    <property type="match status" value="1"/>
</dbReference>
<dbReference type="InterPro" id="IPR050219">
    <property type="entry name" value="DnaG_primase"/>
</dbReference>
<protein>
    <submittedName>
        <fullName evidence="3">Relaxase domain-containing protein</fullName>
    </submittedName>
</protein>
<dbReference type="Gene3D" id="3.40.50.300">
    <property type="entry name" value="P-loop containing nucleotide triphosphate hydrolases"/>
    <property type="match status" value="2"/>
</dbReference>
<evidence type="ECO:0000313" key="3">
    <source>
        <dbReference type="EMBL" id="KAA1397786.1"/>
    </source>
</evidence>
<feature type="domain" description="Toprim" evidence="2">
    <location>
        <begin position="1573"/>
        <end position="1656"/>
    </location>
</feature>
<dbReference type="PANTHER" id="PTHR30313">
    <property type="entry name" value="DNA PRIMASE"/>
    <property type="match status" value="1"/>
</dbReference>
<dbReference type="Gene3D" id="3.40.1360.10">
    <property type="match status" value="1"/>
</dbReference>
<dbReference type="GO" id="GO:0006269">
    <property type="term" value="P:DNA replication, synthesis of primer"/>
    <property type="evidence" value="ECO:0007669"/>
    <property type="project" value="TreeGrafter"/>
</dbReference>
<dbReference type="NCBIfam" id="NF041492">
    <property type="entry name" value="MobF"/>
    <property type="match status" value="1"/>
</dbReference>